<keyword evidence="2" id="KW-0732">Signal</keyword>
<organism evidence="3 4">
    <name type="scientific">Streptomyces anulatus</name>
    <name type="common">Streptomyces chrysomallus</name>
    <dbReference type="NCBI Taxonomy" id="1892"/>
    <lineage>
        <taxon>Bacteria</taxon>
        <taxon>Bacillati</taxon>
        <taxon>Actinomycetota</taxon>
        <taxon>Actinomycetes</taxon>
        <taxon>Kitasatosporales</taxon>
        <taxon>Streptomycetaceae</taxon>
        <taxon>Streptomyces</taxon>
    </lineage>
</organism>
<protein>
    <recommendedName>
        <fullName evidence="5">Lipoprotein</fullName>
    </recommendedName>
</protein>
<dbReference type="EMBL" id="CP109491">
    <property type="protein sequence ID" value="WUX35305.1"/>
    <property type="molecule type" value="Genomic_DNA"/>
</dbReference>
<sequence length="203" mass="21188">MPLLLTVVTAVLLTACAGAESGPASGGATPPARPTPTATSSPTPSSTRPSSPTASPTPSTAAEITEAVTQWYEYGGGTAMVSLIEEAEKAQSGRAGEEEEFALVILDFSGLDEALDTARLFGSIPDPKTQKTWSAAIERLDEGAREVLASAPEGRTFQSPAEAGQALRGWNTFDEGLKNLKKTVARLDRAFGLKPPSDPWEKG</sequence>
<evidence type="ECO:0000313" key="4">
    <source>
        <dbReference type="Proteomes" id="UP001431926"/>
    </source>
</evidence>
<evidence type="ECO:0000313" key="3">
    <source>
        <dbReference type="EMBL" id="WUX35305.1"/>
    </source>
</evidence>
<evidence type="ECO:0000256" key="1">
    <source>
        <dbReference type="SAM" id="MobiDB-lite"/>
    </source>
</evidence>
<feature type="region of interest" description="Disordered" evidence="1">
    <location>
        <begin position="19"/>
        <end position="61"/>
    </location>
</feature>
<proteinExistence type="predicted"/>
<dbReference type="RefSeq" id="WP_329354440.1">
    <property type="nucleotide sequence ID" value="NZ_CP109490.1"/>
</dbReference>
<feature type="signal peptide" evidence="2">
    <location>
        <begin position="1"/>
        <end position="19"/>
    </location>
</feature>
<evidence type="ECO:0000256" key="2">
    <source>
        <dbReference type="SAM" id="SignalP"/>
    </source>
</evidence>
<keyword evidence="4" id="KW-1185">Reference proteome</keyword>
<reference evidence="3" key="1">
    <citation type="submission" date="2022-10" db="EMBL/GenBank/DDBJ databases">
        <title>The complete genomes of actinobacterial strains from the NBC collection.</title>
        <authorList>
            <person name="Joergensen T.S."/>
            <person name="Alvarez Arevalo M."/>
            <person name="Sterndorff E.B."/>
            <person name="Faurdal D."/>
            <person name="Vuksanovic O."/>
            <person name="Mourched A.-S."/>
            <person name="Charusanti P."/>
            <person name="Shaw S."/>
            <person name="Blin K."/>
            <person name="Weber T."/>
        </authorList>
    </citation>
    <scope>NUCLEOTIDE SEQUENCE</scope>
    <source>
        <strain evidence="3">NBC_01436</strain>
    </source>
</reference>
<dbReference type="Proteomes" id="UP001431926">
    <property type="component" value="Chromosome"/>
</dbReference>
<name>A0ABZ1Z960_STRAQ</name>
<evidence type="ECO:0008006" key="5">
    <source>
        <dbReference type="Google" id="ProtNLM"/>
    </source>
</evidence>
<gene>
    <name evidence="3" type="ORF">OG367_03275</name>
</gene>
<accession>A0ABZ1Z960</accession>
<feature type="chain" id="PRO_5046213203" description="Lipoprotein" evidence="2">
    <location>
        <begin position="20"/>
        <end position="203"/>
    </location>
</feature>